<feature type="region of interest" description="Disordered" evidence="1">
    <location>
        <begin position="1"/>
        <end position="30"/>
    </location>
</feature>
<dbReference type="AlphaFoldDB" id="A0A7S3D3R5"/>
<feature type="region of interest" description="Disordered" evidence="1">
    <location>
        <begin position="113"/>
        <end position="151"/>
    </location>
</feature>
<dbReference type="EMBL" id="HBIB01010981">
    <property type="protein sequence ID" value="CAE0244907.1"/>
    <property type="molecule type" value="Transcribed_RNA"/>
</dbReference>
<evidence type="ECO:0000256" key="1">
    <source>
        <dbReference type="SAM" id="MobiDB-lite"/>
    </source>
</evidence>
<feature type="compositionally biased region" description="Basic and acidic residues" evidence="1">
    <location>
        <begin position="130"/>
        <end position="141"/>
    </location>
</feature>
<gene>
    <name evidence="2" type="ORF">PBIL07802_LOCUS7087</name>
</gene>
<proteinExistence type="predicted"/>
<evidence type="ECO:0008006" key="3">
    <source>
        <dbReference type="Google" id="ProtNLM"/>
    </source>
</evidence>
<sequence>MGGEKEHGSKGEDVAGGETRAGAEIDFAEPEDQEVYNGKNCVRVENFRRPFPLSAAKELFAQYGTVKYFAMNHVRSVAGVMFEKSESAAIALKEIDGLRWPESSPVTLAARIVDPEEDGTVSTSPVVEENEVKDREEDPRPQSHLATLYRQTQTQPSIYWLPKTDT</sequence>
<dbReference type="InterPro" id="IPR035979">
    <property type="entry name" value="RBD_domain_sf"/>
</dbReference>
<dbReference type="SUPFAM" id="SSF54928">
    <property type="entry name" value="RNA-binding domain, RBD"/>
    <property type="match status" value="1"/>
</dbReference>
<evidence type="ECO:0000313" key="2">
    <source>
        <dbReference type="EMBL" id="CAE0244907.1"/>
    </source>
</evidence>
<reference evidence="2" key="1">
    <citation type="submission" date="2021-01" db="EMBL/GenBank/DDBJ databases">
        <authorList>
            <person name="Corre E."/>
            <person name="Pelletier E."/>
            <person name="Niang G."/>
            <person name="Scheremetjew M."/>
            <person name="Finn R."/>
            <person name="Kale V."/>
            <person name="Holt S."/>
            <person name="Cochrane G."/>
            <person name="Meng A."/>
            <person name="Brown T."/>
            <person name="Cohen L."/>
        </authorList>
    </citation>
    <scope>NUCLEOTIDE SEQUENCE</scope>
    <source>
        <strain evidence="2">NIES-2562</strain>
    </source>
</reference>
<dbReference type="InterPro" id="IPR012677">
    <property type="entry name" value="Nucleotide-bd_a/b_plait_sf"/>
</dbReference>
<dbReference type="PANTHER" id="PTHR47031:SF3">
    <property type="entry name" value="SAP DOMAIN-CONTAINING PROTEIN"/>
    <property type="match status" value="1"/>
</dbReference>
<protein>
    <recommendedName>
        <fullName evidence="3">RRM domain-containing protein</fullName>
    </recommendedName>
</protein>
<name>A0A7S3D3R5_9EUKA</name>
<dbReference type="GO" id="GO:0003676">
    <property type="term" value="F:nucleic acid binding"/>
    <property type="evidence" value="ECO:0007669"/>
    <property type="project" value="InterPro"/>
</dbReference>
<dbReference type="PANTHER" id="PTHR47031">
    <property type="entry name" value="SAP DNA-BINDING DOMAIN-CONTAINING PROTEIN"/>
    <property type="match status" value="1"/>
</dbReference>
<accession>A0A7S3D3R5</accession>
<dbReference type="Gene3D" id="3.30.70.330">
    <property type="match status" value="1"/>
</dbReference>
<organism evidence="2">
    <name type="scientific">Palpitomonas bilix</name>
    <dbReference type="NCBI Taxonomy" id="652834"/>
    <lineage>
        <taxon>Eukaryota</taxon>
        <taxon>Eukaryota incertae sedis</taxon>
    </lineage>
</organism>
<feature type="compositionally biased region" description="Basic and acidic residues" evidence="1">
    <location>
        <begin position="1"/>
        <end position="13"/>
    </location>
</feature>